<organism evidence="14 15">
    <name type="scientific">Nostoc linckia z8</name>
    <dbReference type="NCBI Taxonomy" id="1628746"/>
    <lineage>
        <taxon>Bacteria</taxon>
        <taxon>Bacillati</taxon>
        <taxon>Cyanobacteriota</taxon>
        <taxon>Cyanophyceae</taxon>
        <taxon>Nostocales</taxon>
        <taxon>Nostocaceae</taxon>
        <taxon>Nostoc</taxon>
    </lineage>
</organism>
<keyword evidence="8 14" id="KW-0675">Receptor</keyword>
<comment type="caution">
    <text evidence="14">The sequence shown here is derived from an EMBL/GenBank/DDBJ whole genome shotgun (WGS) entry which is preliminary data.</text>
</comment>
<keyword evidence="9 10" id="KW-0998">Cell outer membrane</keyword>
<keyword evidence="3 10" id="KW-1134">Transmembrane beta strand</keyword>
<evidence type="ECO:0000256" key="10">
    <source>
        <dbReference type="PROSITE-ProRule" id="PRU01360"/>
    </source>
</evidence>
<name>A0A9Q6EMI5_NOSLI</name>
<dbReference type="InterPro" id="IPR036942">
    <property type="entry name" value="Beta-barrel_TonB_sf"/>
</dbReference>
<dbReference type="Gene3D" id="2.170.130.10">
    <property type="entry name" value="TonB-dependent receptor, plug domain"/>
    <property type="match status" value="1"/>
</dbReference>
<keyword evidence="5" id="KW-0732">Signal</keyword>
<dbReference type="InterPro" id="IPR012910">
    <property type="entry name" value="Plug_dom"/>
</dbReference>
<dbReference type="Gene3D" id="2.40.170.20">
    <property type="entry name" value="TonB-dependent receptor, beta-barrel domain"/>
    <property type="match status" value="1"/>
</dbReference>
<dbReference type="GeneID" id="57093711"/>
<keyword evidence="7 10" id="KW-0472">Membrane</keyword>
<keyword evidence="2 10" id="KW-0813">Transport</keyword>
<feature type="domain" description="TonB-dependent receptor plug" evidence="13">
    <location>
        <begin position="88"/>
        <end position="196"/>
    </location>
</feature>
<sequence length="704" mass="77338">MRTEFIARWGTQLIVSSLAITVGMLWENSSIIATEVTPTSGGSAKTPKKTLNQSIAQAQEKEPDIELTVIYKLLNEPVYSPFRREGTVKDSTRPVYVITNEEMEAQGVKTVREALRFLPGILGDGTVGTEVNALSGQFIRGSNTGQVLILLDGRPINNLGGGGFDLAEFTTNNIERVEVLPGGGSTLYGSDAIGGVINIVTRRPTEKITTETKVNIGAYGLNQQSIQNSGKSGDISWIVGYNRTQAQNNYPFAIPEANFQGTRTNNDALYNNFNVKVEANLGKRNTLSLSTLYLGKEQGVPGGVPIPLPQFGQGFFNSLTDNNRKYTDQVFTDLTWNSQLGNGNDSLLTARVYADFLNTRFDNRSGAIISQNRFDTKQDSYGIQLTHNWNVGKNQTLVYGFDYRNTNVRNTTFSYSTNISRENYDDAVGQGAIFGKYEINFSPSLSVNLGVRQDFSSLVNGSFTSPSVGAKLAVSNTTTLRANYIKNFRAPAIANLFNNNPTNIGNPDLKPEKGDSFDVGIDQKLGNIGLLRLTFFSNTISDTIAFKTLIPPVNGNTGTWENIGLVQTTGIEASLNLQLARNFYAFVNYTANDPRILESANSTEIDKELRFAGADKLNLGVSYENPQGWYFGVLMNSLNGYPTNNTNTEFLPGYTTFDFKMRVPISDNLILTGSLDNLFNQRYQLFPGFPDGGRVFQVGLSSRF</sequence>
<evidence type="ECO:0000259" key="12">
    <source>
        <dbReference type="Pfam" id="PF00593"/>
    </source>
</evidence>
<dbReference type="GO" id="GO:0044718">
    <property type="term" value="P:siderophore transmembrane transport"/>
    <property type="evidence" value="ECO:0007669"/>
    <property type="project" value="TreeGrafter"/>
</dbReference>
<dbReference type="Pfam" id="PF00593">
    <property type="entry name" value="TonB_dep_Rec_b-barrel"/>
    <property type="match status" value="1"/>
</dbReference>
<evidence type="ECO:0000256" key="7">
    <source>
        <dbReference type="ARBA" id="ARBA00023136"/>
    </source>
</evidence>
<evidence type="ECO:0000256" key="4">
    <source>
        <dbReference type="ARBA" id="ARBA00022692"/>
    </source>
</evidence>
<dbReference type="EMBL" id="LAHD01000011">
    <property type="protein sequence ID" value="PHK05930.1"/>
    <property type="molecule type" value="Genomic_DNA"/>
</dbReference>
<comment type="subcellular location">
    <subcellularLocation>
        <location evidence="1 10">Cell outer membrane</location>
        <topology evidence="1 10">Multi-pass membrane protein</topology>
    </subcellularLocation>
</comment>
<dbReference type="InterPro" id="IPR000531">
    <property type="entry name" value="Beta-barrel_TonB"/>
</dbReference>
<dbReference type="InterPro" id="IPR037066">
    <property type="entry name" value="Plug_dom_sf"/>
</dbReference>
<dbReference type="CDD" id="cd01347">
    <property type="entry name" value="ligand_gated_channel"/>
    <property type="match status" value="1"/>
</dbReference>
<comment type="similarity">
    <text evidence="10 11">Belongs to the TonB-dependent receptor family.</text>
</comment>
<dbReference type="PANTHER" id="PTHR30069:SF29">
    <property type="entry name" value="HEMOGLOBIN AND HEMOGLOBIN-HAPTOGLOBIN-BINDING PROTEIN 1-RELATED"/>
    <property type="match status" value="1"/>
</dbReference>
<dbReference type="InterPro" id="IPR039426">
    <property type="entry name" value="TonB-dep_rcpt-like"/>
</dbReference>
<gene>
    <name evidence="14" type="ORF">VF08_05930</name>
</gene>
<evidence type="ECO:0000259" key="13">
    <source>
        <dbReference type="Pfam" id="PF07715"/>
    </source>
</evidence>
<protein>
    <submittedName>
        <fullName evidence="14">TonB-dependent receptor</fullName>
    </submittedName>
</protein>
<evidence type="ECO:0000256" key="9">
    <source>
        <dbReference type="ARBA" id="ARBA00023237"/>
    </source>
</evidence>
<accession>A0A9Q6EMI5</accession>
<evidence type="ECO:0000313" key="14">
    <source>
        <dbReference type="EMBL" id="PHK05930.1"/>
    </source>
</evidence>
<dbReference type="GO" id="GO:0009279">
    <property type="term" value="C:cell outer membrane"/>
    <property type="evidence" value="ECO:0007669"/>
    <property type="project" value="UniProtKB-SubCell"/>
</dbReference>
<dbReference type="RefSeq" id="WP_099068785.1">
    <property type="nucleotide sequence ID" value="NZ_LAHD01000011.1"/>
</dbReference>
<evidence type="ECO:0000256" key="8">
    <source>
        <dbReference type="ARBA" id="ARBA00023170"/>
    </source>
</evidence>
<dbReference type="GO" id="GO:0015344">
    <property type="term" value="F:siderophore uptake transmembrane transporter activity"/>
    <property type="evidence" value="ECO:0007669"/>
    <property type="project" value="TreeGrafter"/>
</dbReference>
<evidence type="ECO:0000313" key="15">
    <source>
        <dbReference type="Proteomes" id="UP000222310"/>
    </source>
</evidence>
<keyword evidence="6 11" id="KW-0798">TonB box</keyword>
<dbReference type="Pfam" id="PF07715">
    <property type="entry name" value="Plug"/>
    <property type="match status" value="1"/>
</dbReference>
<reference evidence="14 15" key="1">
    <citation type="submission" date="2015-02" db="EMBL/GenBank/DDBJ databases">
        <title>Nostoc linckia genome annotation.</title>
        <authorList>
            <person name="Zhou Z."/>
        </authorList>
    </citation>
    <scope>NUCLEOTIDE SEQUENCE [LARGE SCALE GENOMIC DNA]</scope>
    <source>
        <strain evidence="15">z8</strain>
    </source>
</reference>
<dbReference type="Proteomes" id="UP000222310">
    <property type="component" value="Unassembled WGS sequence"/>
</dbReference>
<proteinExistence type="inferred from homology"/>
<dbReference type="AlphaFoldDB" id="A0A9Q6EMI5"/>
<evidence type="ECO:0000256" key="6">
    <source>
        <dbReference type="ARBA" id="ARBA00023077"/>
    </source>
</evidence>
<evidence type="ECO:0000256" key="2">
    <source>
        <dbReference type="ARBA" id="ARBA00022448"/>
    </source>
</evidence>
<evidence type="ECO:0000256" key="11">
    <source>
        <dbReference type="RuleBase" id="RU003357"/>
    </source>
</evidence>
<evidence type="ECO:0000256" key="1">
    <source>
        <dbReference type="ARBA" id="ARBA00004571"/>
    </source>
</evidence>
<dbReference type="PANTHER" id="PTHR30069">
    <property type="entry name" value="TONB-DEPENDENT OUTER MEMBRANE RECEPTOR"/>
    <property type="match status" value="1"/>
</dbReference>
<dbReference type="PROSITE" id="PS52016">
    <property type="entry name" value="TONB_DEPENDENT_REC_3"/>
    <property type="match status" value="1"/>
</dbReference>
<dbReference type="SUPFAM" id="SSF56935">
    <property type="entry name" value="Porins"/>
    <property type="match status" value="1"/>
</dbReference>
<keyword evidence="4 10" id="KW-0812">Transmembrane</keyword>
<evidence type="ECO:0000256" key="3">
    <source>
        <dbReference type="ARBA" id="ARBA00022452"/>
    </source>
</evidence>
<evidence type="ECO:0000256" key="5">
    <source>
        <dbReference type="ARBA" id="ARBA00022729"/>
    </source>
</evidence>
<feature type="domain" description="TonB-dependent receptor-like beta-barrel" evidence="12">
    <location>
        <begin position="286"/>
        <end position="678"/>
    </location>
</feature>